<dbReference type="AlphaFoldDB" id="A0A8H6ECR4"/>
<gene>
    <name evidence="2" type="ORF">ETB97_012029</name>
</gene>
<protein>
    <submittedName>
        <fullName evidence="2">Uncharacterized protein</fullName>
    </submittedName>
</protein>
<name>A0A8H6ECR4_PETAA</name>
<proteinExistence type="predicted"/>
<dbReference type="EMBL" id="SPNV01000008">
    <property type="protein sequence ID" value="KAF5866475.1"/>
    <property type="molecule type" value="Genomic_DNA"/>
</dbReference>
<keyword evidence="3" id="KW-1185">Reference proteome</keyword>
<comment type="caution">
    <text evidence="2">The sequence shown here is derived from an EMBL/GenBank/DDBJ whole genome shotgun (WGS) entry which is preliminary data.</text>
</comment>
<reference evidence="2 3" key="1">
    <citation type="submission" date="2019-04" db="EMBL/GenBank/DDBJ databases">
        <title>Aspergillus burnettii sp. nov., novel species from soil in southeast Queensland.</title>
        <authorList>
            <person name="Gilchrist C.L.M."/>
            <person name="Pitt J.I."/>
            <person name="Lange L."/>
            <person name="Lacey H.J."/>
            <person name="Vuong D."/>
            <person name="Midgley D.J."/>
            <person name="Greenfield P."/>
            <person name="Bradbury M."/>
            <person name="Lacey E."/>
            <person name="Busk P.K."/>
            <person name="Pilgaard B."/>
            <person name="Chooi Y.H."/>
            <person name="Piggott A.M."/>
        </authorList>
    </citation>
    <scope>NUCLEOTIDE SEQUENCE [LARGE SCALE GENOMIC DNA]</scope>
    <source>
        <strain evidence="2 3">FRR 5400</strain>
    </source>
</reference>
<organism evidence="2 3">
    <name type="scientific">Petromyces alliaceus</name>
    <name type="common">Aspergillus alliaceus</name>
    <dbReference type="NCBI Taxonomy" id="209559"/>
    <lineage>
        <taxon>Eukaryota</taxon>
        <taxon>Fungi</taxon>
        <taxon>Dikarya</taxon>
        <taxon>Ascomycota</taxon>
        <taxon>Pezizomycotina</taxon>
        <taxon>Eurotiomycetes</taxon>
        <taxon>Eurotiomycetidae</taxon>
        <taxon>Eurotiales</taxon>
        <taxon>Aspergillaceae</taxon>
        <taxon>Aspergillus</taxon>
        <taxon>Aspergillus subgen. Circumdati</taxon>
    </lineage>
</organism>
<dbReference type="Proteomes" id="UP000541154">
    <property type="component" value="Unassembled WGS sequence"/>
</dbReference>
<feature type="region of interest" description="Disordered" evidence="1">
    <location>
        <begin position="14"/>
        <end position="33"/>
    </location>
</feature>
<feature type="compositionally biased region" description="Basic residues" evidence="1">
    <location>
        <begin position="14"/>
        <end position="23"/>
    </location>
</feature>
<evidence type="ECO:0000313" key="2">
    <source>
        <dbReference type="EMBL" id="KAF5866475.1"/>
    </source>
</evidence>
<evidence type="ECO:0000313" key="3">
    <source>
        <dbReference type="Proteomes" id="UP000541154"/>
    </source>
</evidence>
<evidence type="ECO:0000256" key="1">
    <source>
        <dbReference type="SAM" id="MobiDB-lite"/>
    </source>
</evidence>
<sequence length="203" mass="22855">MPSGLKVVRLFNKHQDRKKKAQKPKQEEPGEQPYTVTEVDSVNGLLANWPGTKYSYAVVRAPTPRTENPAKFYEECFLEIAENRIGLCATDELIGEGHELYGDKCAFFACVAADKRKPTYDDLYMTLLKHIFESKPQVDEALGDAFAHFQACFTGVIRLGESIVSREAIEEAKRYVEIYRDALRTRGLSEPAGLEETENSADV</sequence>
<accession>A0A8H6ECR4</accession>